<comment type="similarity">
    <text evidence="1">Belongs to the ATP-dependent DNA ligase family.</text>
</comment>
<evidence type="ECO:0000256" key="1">
    <source>
        <dbReference type="ARBA" id="ARBA00007572"/>
    </source>
</evidence>
<accession>A0A819HRS5</accession>
<sequence>MERILLATNYPNLHELSLYDIDVEKAISLFNDDIAFTHVNKNQISSLVIDISKDKNYISRQDITNTIFTNIFTMFTNLQYLNFSPTLIWHQRLSFDMVSPNVLSSNLLELHVSVIYFTDLLYLLNECFNQLRILYVNVHRIIGRSPTIHSEEKLPNLRCFSLYSDMRVHFYDELIVPLLNRMLNLEELDLHLRVDRYKGFIDGNDLKENIINYMPRLNKFTFNICLFNRTSNQINLRSNEDIQRTFKDFKNNQIISCADYFQEKKHSYCHIYSYPYRMKYYDNITNNFPGGLFKYVHKVSLYDEHPFEHEFFLQIAQSFPFMKELTVNNCKPQKNKLYNDNKDFSIIEYPYLTSLSLIEVHDDYIEQFLLDMKMCLPYNVHLYIFLSLLHCCSVPYSALSSTLLLIEQTSARLEIIRVLSNSFRSVLSLSSNDLVHCVYLCVNKVAPEYDGIEIGIGETIIIKTIADSTGRTVEQLKLDYKSKGDLGLVAEASRSTQRTMFKPKPLTVSFVYKKLKEIAQLTENKSRQRKSDIIKSLLVSCQSHEIRYLVR</sequence>
<dbReference type="GO" id="GO:0003910">
    <property type="term" value="F:DNA ligase (ATP) activity"/>
    <property type="evidence" value="ECO:0007669"/>
    <property type="project" value="InterPro"/>
</dbReference>
<comment type="caution">
    <text evidence="8">The sequence shown here is derived from an EMBL/GenBank/DDBJ whole genome shotgun (WGS) entry which is preliminary data.</text>
</comment>
<evidence type="ECO:0000256" key="5">
    <source>
        <dbReference type="ARBA" id="ARBA00023204"/>
    </source>
</evidence>
<dbReference type="InterPro" id="IPR036599">
    <property type="entry name" value="DNA_ligase_N_sf"/>
</dbReference>
<reference evidence="8" key="1">
    <citation type="submission" date="2021-02" db="EMBL/GenBank/DDBJ databases">
        <authorList>
            <person name="Nowell W R."/>
        </authorList>
    </citation>
    <scope>NUCLEOTIDE SEQUENCE</scope>
</reference>
<feature type="domain" description="DNA ligase ATP-dependent N-terminal" evidence="6">
    <location>
        <begin position="395"/>
        <end position="551"/>
    </location>
</feature>
<dbReference type="PANTHER" id="PTHR45674">
    <property type="entry name" value="DNA LIGASE 1/3 FAMILY MEMBER"/>
    <property type="match status" value="1"/>
</dbReference>
<evidence type="ECO:0000256" key="4">
    <source>
        <dbReference type="ARBA" id="ARBA00023172"/>
    </source>
</evidence>
<dbReference type="GO" id="GO:0005634">
    <property type="term" value="C:nucleus"/>
    <property type="evidence" value="ECO:0007669"/>
    <property type="project" value="TreeGrafter"/>
</dbReference>
<evidence type="ECO:0000313" key="7">
    <source>
        <dbReference type="EMBL" id="CAF1185246.1"/>
    </source>
</evidence>
<dbReference type="Gene3D" id="1.10.3260.10">
    <property type="entry name" value="DNA ligase, ATP-dependent, N-terminal domain"/>
    <property type="match status" value="1"/>
</dbReference>
<dbReference type="GO" id="GO:0006281">
    <property type="term" value="P:DNA repair"/>
    <property type="evidence" value="ECO:0007669"/>
    <property type="project" value="UniProtKB-KW"/>
</dbReference>
<dbReference type="GO" id="GO:0005739">
    <property type="term" value="C:mitochondrion"/>
    <property type="evidence" value="ECO:0007669"/>
    <property type="project" value="TreeGrafter"/>
</dbReference>
<evidence type="ECO:0000259" key="6">
    <source>
        <dbReference type="Pfam" id="PF04675"/>
    </source>
</evidence>
<dbReference type="AlphaFoldDB" id="A0A819HRS5"/>
<evidence type="ECO:0000256" key="3">
    <source>
        <dbReference type="ARBA" id="ARBA00022763"/>
    </source>
</evidence>
<keyword evidence="5" id="KW-0234">DNA repair</keyword>
<name>A0A819HRS5_9BILA</name>
<dbReference type="Proteomes" id="UP000663823">
    <property type="component" value="Unassembled WGS sequence"/>
</dbReference>
<keyword evidence="3" id="KW-0227">DNA damage</keyword>
<proteinExistence type="inferred from homology"/>
<protein>
    <recommendedName>
        <fullName evidence="6">DNA ligase ATP-dependent N-terminal domain-containing protein</fullName>
    </recommendedName>
</protein>
<keyword evidence="2" id="KW-0436">Ligase</keyword>
<evidence type="ECO:0000256" key="2">
    <source>
        <dbReference type="ARBA" id="ARBA00022598"/>
    </source>
</evidence>
<keyword evidence="4" id="KW-0233">DNA recombination</keyword>
<dbReference type="InterPro" id="IPR050191">
    <property type="entry name" value="ATP-dep_DNA_ligase"/>
</dbReference>
<dbReference type="EMBL" id="CAJOAX010004450">
    <property type="protein sequence ID" value="CAF3906559.1"/>
    <property type="molecule type" value="Genomic_DNA"/>
</dbReference>
<dbReference type="GO" id="GO:0003677">
    <property type="term" value="F:DNA binding"/>
    <property type="evidence" value="ECO:0007669"/>
    <property type="project" value="InterPro"/>
</dbReference>
<evidence type="ECO:0000313" key="9">
    <source>
        <dbReference type="Proteomes" id="UP000663823"/>
    </source>
</evidence>
<dbReference type="OrthoDB" id="206088at2759"/>
<dbReference type="EMBL" id="CAJNOO010001670">
    <property type="protein sequence ID" value="CAF1185246.1"/>
    <property type="molecule type" value="Genomic_DNA"/>
</dbReference>
<dbReference type="GO" id="GO:1903461">
    <property type="term" value="P:Okazaki fragment processing involved in mitotic DNA replication"/>
    <property type="evidence" value="ECO:0007669"/>
    <property type="project" value="TreeGrafter"/>
</dbReference>
<dbReference type="Proteomes" id="UP000663882">
    <property type="component" value="Unassembled WGS sequence"/>
</dbReference>
<gene>
    <name evidence="8" type="ORF">OTI717_LOCUS24069</name>
    <name evidence="7" type="ORF">RFH988_LOCUS23739</name>
</gene>
<dbReference type="Pfam" id="PF04675">
    <property type="entry name" value="DNA_ligase_A_N"/>
    <property type="match status" value="1"/>
</dbReference>
<organism evidence="8 9">
    <name type="scientific">Rotaria sordida</name>
    <dbReference type="NCBI Taxonomy" id="392033"/>
    <lineage>
        <taxon>Eukaryota</taxon>
        <taxon>Metazoa</taxon>
        <taxon>Spiralia</taxon>
        <taxon>Gnathifera</taxon>
        <taxon>Rotifera</taxon>
        <taxon>Eurotatoria</taxon>
        <taxon>Bdelloidea</taxon>
        <taxon>Philodinida</taxon>
        <taxon>Philodinidae</taxon>
        <taxon>Rotaria</taxon>
    </lineage>
</organism>
<dbReference type="SUPFAM" id="SSF117018">
    <property type="entry name" value="ATP-dependent DNA ligase DNA-binding domain"/>
    <property type="match status" value="1"/>
</dbReference>
<dbReference type="PANTHER" id="PTHR45674:SF4">
    <property type="entry name" value="DNA LIGASE 1"/>
    <property type="match status" value="1"/>
</dbReference>
<dbReference type="InterPro" id="IPR012308">
    <property type="entry name" value="DNA_ligase_ATP-dep_N"/>
</dbReference>
<evidence type="ECO:0000313" key="8">
    <source>
        <dbReference type="EMBL" id="CAF3906559.1"/>
    </source>
</evidence>
<dbReference type="GO" id="GO:0006310">
    <property type="term" value="P:DNA recombination"/>
    <property type="evidence" value="ECO:0007669"/>
    <property type="project" value="UniProtKB-KW"/>
</dbReference>